<dbReference type="AlphaFoldDB" id="A0AAV4RG05"/>
<evidence type="ECO:0000313" key="1">
    <source>
        <dbReference type="EMBL" id="GIY21248.1"/>
    </source>
</evidence>
<protein>
    <submittedName>
        <fullName evidence="1">Uncharacterized protein</fullName>
    </submittedName>
</protein>
<dbReference type="EMBL" id="BPLR01007989">
    <property type="protein sequence ID" value="GIY21248.1"/>
    <property type="molecule type" value="Genomic_DNA"/>
</dbReference>
<reference evidence="1 2" key="1">
    <citation type="submission" date="2021-06" db="EMBL/GenBank/DDBJ databases">
        <title>Caerostris extrusa draft genome.</title>
        <authorList>
            <person name="Kono N."/>
            <person name="Arakawa K."/>
        </authorList>
    </citation>
    <scope>NUCLEOTIDE SEQUENCE [LARGE SCALE GENOMIC DNA]</scope>
</reference>
<evidence type="ECO:0000313" key="2">
    <source>
        <dbReference type="Proteomes" id="UP001054945"/>
    </source>
</evidence>
<name>A0AAV4RG05_CAEEX</name>
<organism evidence="1 2">
    <name type="scientific">Caerostris extrusa</name>
    <name type="common">Bark spider</name>
    <name type="synonym">Caerostris bankana</name>
    <dbReference type="NCBI Taxonomy" id="172846"/>
    <lineage>
        <taxon>Eukaryota</taxon>
        <taxon>Metazoa</taxon>
        <taxon>Ecdysozoa</taxon>
        <taxon>Arthropoda</taxon>
        <taxon>Chelicerata</taxon>
        <taxon>Arachnida</taxon>
        <taxon>Araneae</taxon>
        <taxon>Araneomorphae</taxon>
        <taxon>Entelegynae</taxon>
        <taxon>Araneoidea</taxon>
        <taxon>Araneidae</taxon>
        <taxon>Caerostris</taxon>
    </lineage>
</organism>
<accession>A0AAV4RG05</accession>
<comment type="caution">
    <text evidence="1">The sequence shown here is derived from an EMBL/GenBank/DDBJ whole genome shotgun (WGS) entry which is preliminary data.</text>
</comment>
<sequence>MYRRWMGVESGRSLTGRYDLGLPKSKVIYRCFDSTLGFLECLHVEISVVVFTGKEKETRLKTAYQDVFEILK</sequence>
<dbReference type="Proteomes" id="UP001054945">
    <property type="component" value="Unassembled WGS sequence"/>
</dbReference>
<gene>
    <name evidence="1" type="ORF">CEXT_647841</name>
</gene>
<keyword evidence="2" id="KW-1185">Reference proteome</keyword>
<proteinExistence type="predicted"/>